<dbReference type="GO" id="GO:0007017">
    <property type="term" value="P:microtubule-based process"/>
    <property type="evidence" value="ECO:0007669"/>
    <property type="project" value="InterPro"/>
</dbReference>
<evidence type="ECO:0000313" key="18">
    <source>
        <dbReference type="EMBL" id="KAF9876523.1"/>
    </source>
</evidence>
<dbReference type="InterPro" id="IPR023123">
    <property type="entry name" value="Tubulin_C"/>
</dbReference>
<gene>
    <name evidence="18" type="ORF">CkaCkLH20_05931</name>
</gene>
<feature type="signal peptide" evidence="15">
    <location>
        <begin position="1"/>
        <end position="24"/>
    </location>
</feature>
<keyword evidence="12" id="KW-0206">Cytoskeleton</keyword>
<keyword evidence="5" id="KW-0963">Cytoplasm</keyword>
<dbReference type="PROSITE" id="PS00227">
    <property type="entry name" value="TUBULIN"/>
    <property type="match status" value="1"/>
</dbReference>
<dbReference type="Gene3D" id="3.40.50.1440">
    <property type="entry name" value="Tubulin/FtsZ, GTPase domain"/>
    <property type="match status" value="1"/>
</dbReference>
<evidence type="ECO:0000256" key="2">
    <source>
        <dbReference type="ARBA" id="ARBA00004245"/>
    </source>
</evidence>
<organism evidence="18 19">
    <name type="scientific">Colletotrichum karsti</name>
    <dbReference type="NCBI Taxonomy" id="1095194"/>
    <lineage>
        <taxon>Eukaryota</taxon>
        <taxon>Fungi</taxon>
        <taxon>Dikarya</taxon>
        <taxon>Ascomycota</taxon>
        <taxon>Pezizomycotina</taxon>
        <taxon>Sordariomycetes</taxon>
        <taxon>Hypocreomycetidae</taxon>
        <taxon>Glomerellales</taxon>
        <taxon>Glomerellaceae</taxon>
        <taxon>Colletotrichum</taxon>
        <taxon>Colletotrichum boninense species complex</taxon>
    </lineage>
</organism>
<feature type="domain" description="Tyrosinase copper-binding" evidence="17">
    <location>
        <begin position="277"/>
        <end position="288"/>
    </location>
</feature>
<comment type="subunit">
    <text evidence="4">Dimer of alpha and beta chains. A typical microtubule is a hollow water-filled tube with an outer diameter of 25 nm and an inner diameter of 15 nM. Alpha-beta heterodimers associate head-to-tail to form protofilaments running lengthwise along the microtubule wall with the beta-tubulin subunit facing the microtubule plus end conferring a structural polarity. Microtubules usually have 13 protofilaments but different protofilament numbers can be found in some organisms and specialized cells.</text>
</comment>
<evidence type="ECO:0000259" key="17">
    <source>
        <dbReference type="PROSITE" id="PS00498"/>
    </source>
</evidence>
<dbReference type="SMART" id="SM00865">
    <property type="entry name" value="Tubulin_C"/>
    <property type="match status" value="1"/>
</dbReference>
<dbReference type="InterPro" id="IPR036525">
    <property type="entry name" value="Tubulin/FtsZ_GTPase_sf"/>
</dbReference>
<dbReference type="PROSITE" id="PS00498">
    <property type="entry name" value="TYROSINASE_2"/>
    <property type="match status" value="1"/>
</dbReference>
<dbReference type="Pfam" id="PF00091">
    <property type="entry name" value="Tubulin"/>
    <property type="match status" value="1"/>
</dbReference>
<dbReference type="AlphaFoldDB" id="A0A9P6LK99"/>
<dbReference type="PRINTS" id="PR01162">
    <property type="entry name" value="ALPHATUBULIN"/>
</dbReference>
<dbReference type="EMBL" id="JAATWM020000017">
    <property type="protein sequence ID" value="KAF9876523.1"/>
    <property type="molecule type" value="Genomic_DNA"/>
</dbReference>
<keyword evidence="7" id="KW-0479">Metal-binding</keyword>
<evidence type="ECO:0000259" key="16">
    <source>
        <dbReference type="PROSITE" id="PS00497"/>
    </source>
</evidence>
<evidence type="ECO:0000256" key="11">
    <source>
        <dbReference type="ARBA" id="ARBA00023134"/>
    </source>
</evidence>
<dbReference type="InterPro" id="IPR002452">
    <property type="entry name" value="Alpha_tubulin"/>
</dbReference>
<dbReference type="GeneID" id="62161722"/>
<dbReference type="FunFam" id="1.10.287.600:FF:000005">
    <property type="entry name" value="Tubulin alpha chain"/>
    <property type="match status" value="1"/>
</dbReference>
<feature type="chain" id="PRO_5040226659" description="Tyrosinase copper-binding domain-containing protein" evidence="15">
    <location>
        <begin position="25"/>
        <end position="842"/>
    </location>
</feature>
<evidence type="ECO:0000256" key="14">
    <source>
        <dbReference type="ARBA" id="ARBA00049117"/>
    </source>
</evidence>
<dbReference type="SMART" id="SM00864">
    <property type="entry name" value="Tubulin"/>
    <property type="match status" value="1"/>
</dbReference>
<dbReference type="InterPro" id="IPR018316">
    <property type="entry name" value="Tubulin/FtsZ_2-layer-sand-dom"/>
</dbReference>
<dbReference type="PANTHER" id="PTHR11588">
    <property type="entry name" value="TUBULIN"/>
    <property type="match status" value="1"/>
</dbReference>
<dbReference type="Pfam" id="PF00264">
    <property type="entry name" value="Tyrosinase"/>
    <property type="match status" value="1"/>
</dbReference>
<comment type="cofactor">
    <cofactor evidence="1">
        <name>Mg(2+)</name>
        <dbReference type="ChEBI" id="CHEBI:18420"/>
    </cofactor>
</comment>
<evidence type="ECO:0000256" key="12">
    <source>
        <dbReference type="ARBA" id="ARBA00023212"/>
    </source>
</evidence>
<keyword evidence="9" id="KW-0378">Hydrolase</keyword>
<evidence type="ECO:0000256" key="4">
    <source>
        <dbReference type="ARBA" id="ARBA00011747"/>
    </source>
</evidence>
<dbReference type="Gene3D" id="1.10.287.600">
    <property type="entry name" value="Helix hairpin bin"/>
    <property type="match status" value="1"/>
</dbReference>
<dbReference type="GO" id="GO:0005525">
    <property type="term" value="F:GTP binding"/>
    <property type="evidence" value="ECO:0007669"/>
    <property type="project" value="UniProtKB-KW"/>
</dbReference>
<evidence type="ECO:0000256" key="13">
    <source>
        <dbReference type="ARBA" id="ARBA00034296"/>
    </source>
</evidence>
<dbReference type="InterPro" id="IPR037103">
    <property type="entry name" value="Tubulin/FtsZ-like_C"/>
</dbReference>
<evidence type="ECO:0000256" key="1">
    <source>
        <dbReference type="ARBA" id="ARBA00001946"/>
    </source>
</evidence>
<dbReference type="FunFam" id="3.40.50.1440:FF:000011">
    <property type="entry name" value="Tubulin alpha chain"/>
    <property type="match status" value="1"/>
</dbReference>
<evidence type="ECO:0000256" key="10">
    <source>
        <dbReference type="ARBA" id="ARBA00022842"/>
    </source>
</evidence>
<dbReference type="PRINTS" id="PR01161">
    <property type="entry name" value="TUBULIN"/>
</dbReference>
<dbReference type="InterPro" id="IPR003008">
    <property type="entry name" value="Tubulin_FtsZ_GTPase"/>
</dbReference>
<comment type="subcellular location">
    <subcellularLocation>
        <location evidence="2">Cytoplasm</location>
        <location evidence="2">Cytoskeleton</location>
    </subcellularLocation>
</comment>
<evidence type="ECO:0000256" key="6">
    <source>
        <dbReference type="ARBA" id="ARBA00022701"/>
    </source>
</evidence>
<protein>
    <recommendedName>
        <fullName evidence="16 17">Tyrosinase copper-binding domain-containing protein</fullName>
    </recommendedName>
</protein>
<dbReference type="RefSeq" id="XP_038745984.1">
    <property type="nucleotide sequence ID" value="XM_038888648.1"/>
</dbReference>
<dbReference type="SUPFAM" id="SSF55307">
    <property type="entry name" value="Tubulin C-terminal domain-like"/>
    <property type="match status" value="1"/>
</dbReference>
<comment type="catalytic activity">
    <reaction evidence="14">
        <text>GTP + H2O = GDP + phosphate + H(+)</text>
        <dbReference type="Rhea" id="RHEA:19669"/>
        <dbReference type="ChEBI" id="CHEBI:15377"/>
        <dbReference type="ChEBI" id="CHEBI:15378"/>
        <dbReference type="ChEBI" id="CHEBI:37565"/>
        <dbReference type="ChEBI" id="CHEBI:43474"/>
        <dbReference type="ChEBI" id="CHEBI:58189"/>
    </reaction>
    <physiologicalReaction direction="left-to-right" evidence="14">
        <dbReference type="Rhea" id="RHEA:19670"/>
    </physiologicalReaction>
</comment>
<comment type="similarity">
    <text evidence="3">Belongs to the tubulin family.</text>
</comment>
<evidence type="ECO:0000256" key="15">
    <source>
        <dbReference type="SAM" id="SignalP"/>
    </source>
</evidence>
<reference evidence="18" key="2">
    <citation type="submission" date="2020-11" db="EMBL/GenBank/DDBJ databases">
        <title>Whole genome sequencing of Colletotrichum sp.</title>
        <authorList>
            <person name="Li H."/>
        </authorList>
    </citation>
    <scope>NUCLEOTIDE SEQUENCE</scope>
    <source>
        <strain evidence="18">CkLH20</strain>
    </source>
</reference>
<dbReference type="Gene3D" id="1.10.1280.10">
    <property type="entry name" value="Di-copper center containing domain from catechol oxidase"/>
    <property type="match status" value="1"/>
</dbReference>
<dbReference type="PROSITE" id="PS00497">
    <property type="entry name" value="TYROSINASE_1"/>
    <property type="match status" value="1"/>
</dbReference>
<evidence type="ECO:0000256" key="9">
    <source>
        <dbReference type="ARBA" id="ARBA00022801"/>
    </source>
</evidence>
<dbReference type="Proteomes" id="UP000781932">
    <property type="component" value="Unassembled WGS sequence"/>
</dbReference>
<sequence length="842" mass="93673">MKSLASLTCAVLAFISLQADSAVAAPTNGTHPGCCKNPSIRYEWRQLSLEQRLDYIRSVKCLMALPSEGNDLWPGAKSRYDDFQGMHIYMTQKVHFNGPFLPWHRWMLYLYESELRDKCAYKGTLPYWDVSLDNTAEGFLNSPIFDNVYGVGGDGPYIEDVSNKTEFPVQKPITIPERSGCVQEGPFANTTVPMGLGYSLESTPHCLRRDFSLPIITAALSDEVIDRTIAAASFSELNVHIQGYSMQVSGMTLHAGMHLGIGGAVGDCADMYSSPGDPVFYFVHGALDKIWNDWQRRDWPARKTDIGGPDVMYGYPFNFFGDVAYENITLEYPLSFPNFGGDMLVADMMDIHGGPFCYDSVTIISLDLFLAQSTPDLVYSYHIILHLHLGQAGTQLGNSAWELYVDLLRPIFYLLEHGLGPDGRPDPNAKDVVDGGSYETFFTETSNGKYVPRSLFVDLDPSPIDEIRTGGYRQLFHPELLISGKEDAANNYARGHYTIGKEMVDNVIDRVRRVADNCHSLQGFLIFHSFGGGTGSGFGALLLERLSTEYGKKSKLEFAVYPAPRVSTAVVEPYNAVLSTHSTIENSDCTFLVDNEAVYDICRRNLDIPRPSYDHLNRLIAQVVSSITSSLRFDGALNVDLNEFQTNLVPYPRIHYPLISYAPVISASKSSHESFKVQELTFQCFEPNNQMVVCDPRNGKYMAVALLYRGDVVPRDCNAAIAALKAKASFNLVEWCPTGFKLGINYQKPMAVPVAASDGGLASVDRSVSMLSNTTAIAEAWSRLDHKFDLMYSKRAFVHWYVGEGMEEGEFSEAREDLAALEKDYEEVAADSFEADEGDIEY</sequence>
<evidence type="ECO:0000313" key="19">
    <source>
        <dbReference type="Proteomes" id="UP000781932"/>
    </source>
</evidence>
<evidence type="ECO:0000256" key="7">
    <source>
        <dbReference type="ARBA" id="ARBA00022723"/>
    </source>
</evidence>
<dbReference type="GO" id="GO:0046872">
    <property type="term" value="F:metal ion binding"/>
    <property type="evidence" value="ECO:0007669"/>
    <property type="project" value="UniProtKB-KW"/>
</dbReference>
<dbReference type="InterPro" id="IPR002227">
    <property type="entry name" value="Tyrosinase_Cu-bd"/>
</dbReference>
<dbReference type="Gene3D" id="3.30.1330.20">
    <property type="entry name" value="Tubulin/FtsZ, C-terminal domain"/>
    <property type="match status" value="1"/>
</dbReference>
<dbReference type="SUPFAM" id="SSF48056">
    <property type="entry name" value="Di-copper centre-containing domain"/>
    <property type="match status" value="1"/>
</dbReference>
<dbReference type="GO" id="GO:0005874">
    <property type="term" value="C:microtubule"/>
    <property type="evidence" value="ECO:0007669"/>
    <property type="project" value="UniProtKB-KW"/>
</dbReference>
<dbReference type="InterPro" id="IPR008280">
    <property type="entry name" value="Tub_FtsZ_C"/>
</dbReference>
<accession>A0A9P6LK99</accession>
<dbReference type="GO" id="GO:0016491">
    <property type="term" value="F:oxidoreductase activity"/>
    <property type="evidence" value="ECO:0007669"/>
    <property type="project" value="InterPro"/>
</dbReference>
<keyword evidence="11" id="KW-0342">GTP-binding</keyword>
<dbReference type="PRINTS" id="PR00092">
    <property type="entry name" value="TYROSINASE"/>
</dbReference>
<name>A0A9P6LK99_9PEZI</name>
<dbReference type="FunFam" id="3.30.1330.20:FF:000006">
    <property type="entry name" value="Tubulin alpha chain"/>
    <property type="match status" value="1"/>
</dbReference>
<dbReference type="InterPro" id="IPR017975">
    <property type="entry name" value="Tubulin_CS"/>
</dbReference>
<keyword evidence="8" id="KW-0547">Nucleotide-binding</keyword>
<comment type="caution">
    <text evidence="18">The sequence shown here is derived from an EMBL/GenBank/DDBJ whole genome shotgun (WGS) entry which is preliminary data.</text>
</comment>
<dbReference type="GO" id="GO:0016787">
    <property type="term" value="F:hydrolase activity"/>
    <property type="evidence" value="ECO:0007669"/>
    <property type="project" value="UniProtKB-KW"/>
</dbReference>
<dbReference type="CDD" id="cd02186">
    <property type="entry name" value="alpha_tubulin"/>
    <property type="match status" value="1"/>
</dbReference>
<dbReference type="GO" id="GO:0005200">
    <property type="term" value="F:structural constituent of cytoskeleton"/>
    <property type="evidence" value="ECO:0007669"/>
    <property type="project" value="InterPro"/>
</dbReference>
<proteinExistence type="inferred from homology"/>
<dbReference type="Pfam" id="PF03953">
    <property type="entry name" value="Tubulin_C"/>
    <property type="match status" value="1"/>
</dbReference>
<keyword evidence="19" id="KW-1185">Reference proteome</keyword>
<feature type="domain" description="Tyrosinase copper-binding" evidence="16">
    <location>
        <begin position="95"/>
        <end position="112"/>
    </location>
</feature>
<keyword evidence="6" id="KW-0493">Microtubule</keyword>
<evidence type="ECO:0000256" key="8">
    <source>
        <dbReference type="ARBA" id="ARBA00022741"/>
    </source>
</evidence>
<keyword evidence="10" id="KW-0460">Magnesium</keyword>
<keyword evidence="15" id="KW-0732">Signal</keyword>
<dbReference type="SUPFAM" id="SSF52490">
    <property type="entry name" value="Tubulin nucleotide-binding domain-like"/>
    <property type="match status" value="1"/>
</dbReference>
<evidence type="ECO:0000256" key="3">
    <source>
        <dbReference type="ARBA" id="ARBA00009636"/>
    </source>
</evidence>
<evidence type="ECO:0000256" key="5">
    <source>
        <dbReference type="ARBA" id="ARBA00022490"/>
    </source>
</evidence>
<dbReference type="InterPro" id="IPR008922">
    <property type="entry name" value="Di-copper_centre_dom_sf"/>
</dbReference>
<reference evidence="18" key="1">
    <citation type="submission" date="2020-03" db="EMBL/GenBank/DDBJ databases">
        <authorList>
            <person name="He L."/>
        </authorList>
    </citation>
    <scope>NUCLEOTIDE SEQUENCE</scope>
    <source>
        <strain evidence="18">CkLH20</strain>
    </source>
</reference>
<dbReference type="OrthoDB" id="1662883at2759"/>
<comment type="function">
    <text evidence="13">Tubulin is the major constituent of microtubules, a cylinder consisting of laterally associated linear protofilaments composed of alpha- and beta-tubulin heterodimers. Microtubules grow by the addition of GTP-tubulin dimers to the microtubule end, where a stabilizing cap forms. Below the cap, tubulin dimers are in GDP-bound state, owing to GTPase activity of alpha-tubulin.</text>
</comment>
<dbReference type="InterPro" id="IPR000217">
    <property type="entry name" value="Tubulin"/>
</dbReference>